<gene>
    <name evidence="1" type="ORF">J2787_003827</name>
</gene>
<evidence type="ECO:0000313" key="1">
    <source>
        <dbReference type="EMBL" id="MDR6528390.1"/>
    </source>
</evidence>
<evidence type="ECO:0000313" key="2">
    <source>
        <dbReference type="Proteomes" id="UP001184861"/>
    </source>
</evidence>
<protein>
    <submittedName>
        <fullName evidence="1">Uncharacterized protein</fullName>
    </submittedName>
</protein>
<name>A0AAE3YDF5_9FLAO</name>
<comment type="caution">
    <text evidence="1">The sequence shown here is derived from an EMBL/GenBank/DDBJ whole genome shotgun (WGS) entry which is preliminary data.</text>
</comment>
<dbReference type="AlphaFoldDB" id="A0AAE3YDF5"/>
<sequence length="179" mass="21080">MSQRTTFEDFLRRSKEVHGSKYDYSKVIYTTTENRVIITCNEHGDFEMRPRAHYSDKRGCPNCDKSEKSGFHKSKWYNKSKFLYLIEFFGNGERFLKFGVTITDIETRVLKGEIPYSYKILFSKKINIGEDAMILESELKNKYSKLSYKPILTFRGSTECLEFGIKDIVLKKMQNLTKQ</sequence>
<proteinExistence type="predicted"/>
<reference evidence="1" key="1">
    <citation type="submission" date="2023-07" db="EMBL/GenBank/DDBJ databases">
        <title>Sorghum-associated microbial communities from plants grown in Nebraska, USA.</title>
        <authorList>
            <person name="Schachtman D."/>
        </authorList>
    </citation>
    <scope>NUCLEOTIDE SEQUENCE</scope>
    <source>
        <strain evidence="1">DS2360</strain>
    </source>
</reference>
<dbReference type="EMBL" id="JAVDQY010000005">
    <property type="protein sequence ID" value="MDR6528390.1"/>
    <property type="molecule type" value="Genomic_DNA"/>
</dbReference>
<dbReference type="RefSeq" id="WP_309947652.1">
    <property type="nucleotide sequence ID" value="NZ_JAVDQY010000005.1"/>
</dbReference>
<organism evidence="1 2">
    <name type="scientific">Chryseobacterium rhizosphaerae</name>
    <dbReference type="NCBI Taxonomy" id="395937"/>
    <lineage>
        <taxon>Bacteria</taxon>
        <taxon>Pseudomonadati</taxon>
        <taxon>Bacteroidota</taxon>
        <taxon>Flavobacteriia</taxon>
        <taxon>Flavobacteriales</taxon>
        <taxon>Weeksellaceae</taxon>
        <taxon>Chryseobacterium group</taxon>
        <taxon>Chryseobacterium</taxon>
    </lineage>
</organism>
<accession>A0AAE3YDF5</accession>
<dbReference type="Proteomes" id="UP001184861">
    <property type="component" value="Unassembled WGS sequence"/>
</dbReference>